<dbReference type="AlphaFoldDB" id="A0A2A9N737"/>
<protein>
    <submittedName>
        <fullName evidence="1">Uncharacterized protein</fullName>
    </submittedName>
</protein>
<name>A0A2A9N737_9AGAR</name>
<reference evidence="1 2" key="1">
    <citation type="submission" date="2014-02" db="EMBL/GenBank/DDBJ databases">
        <title>Transposable element dynamics among asymbiotic and ectomycorrhizal Amanita fungi.</title>
        <authorList>
            <consortium name="DOE Joint Genome Institute"/>
            <person name="Hess J."/>
            <person name="Skrede I."/>
            <person name="Wolfe B."/>
            <person name="LaButti K."/>
            <person name="Ohm R.A."/>
            <person name="Grigoriev I.V."/>
            <person name="Pringle A."/>
        </authorList>
    </citation>
    <scope>NUCLEOTIDE SEQUENCE [LARGE SCALE GENOMIC DNA]</scope>
    <source>
        <strain evidence="1 2">SKay4041</strain>
    </source>
</reference>
<dbReference type="Proteomes" id="UP000242287">
    <property type="component" value="Unassembled WGS sequence"/>
</dbReference>
<keyword evidence="2" id="KW-1185">Reference proteome</keyword>
<proteinExistence type="predicted"/>
<sequence length="68" mass="7607">MPQQQNTLDDFTQARTPRLVPIVLTEEKTPLLHITTVTYTAFTFEGLVTNEAEDEGVPHVQPASLQNI</sequence>
<dbReference type="EMBL" id="KZ302236">
    <property type="protein sequence ID" value="PFH46095.1"/>
    <property type="molecule type" value="Genomic_DNA"/>
</dbReference>
<evidence type="ECO:0000313" key="2">
    <source>
        <dbReference type="Proteomes" id="UP000242287"/>
    </source>
</evidence>
<organism evidence="1 2">
    <name type="scientific">Amanita thiersii Skay4041</name>
    <dbReference type="NCBI Taxonomy" id="703135"/>
    <lineage>
        <taxon>Eukaryota</taxon>
        <taxon>Fungi</taxon>
        <taxon>Dikarya</taxon>
        <taxon>Basidiomycota</taxon>
        <taxon>Agaricomycotina</taxon>
        <taxon>Agaricomycetes</taxon>
        <taxon>Agaricomycetidae</taxon>
        <taxon>Agaricales</taxon>
        <taxon>Pluteineae</taxon>
        <taxon>Amanitaceae</taxon>
        <taxon>Amanita</taxon>
    </lineage>
</organism>
<accession>A0A2A9N737</accession>
<evidence type="ECO:0000313" key="1">
    <source>
        <dbReference type="EMBL" id="PFH46095.1"/>
    </source>
</evidence>
<gene>
    <name evidence="1" type="ORF">AMATHDRAFT_8216</name>
</gene>